<evidence type="ECO:0000256" key="3">
    <source>
        <dbReference type="ARBA" id="ARBA00022676"/>
    </source>
</evidence>
<keyword evidence="11" id="KW-1185">Reference proteome</keyword>
<keyword evidence="5 8" id="KW-0812">Transmembrane</keyword>
<evidence type="ECO:0000256" key="2">
    <source>
        <dbReference type="ARBA" id="ARBA00022475"/>
    </source>
</evidence>
<comment type="caution">
    <text evidence="10">The sequence shown here is derived from an EMBL/GenBank/DDBJ whole genome shotgun (WGS) entry which is preliminary data.</text>
</comment>
<comment type="subcellular location">
    <subcellularLocation>
        <location evidence="1">Cell membrane</location>
        <topology evidence="1">Multi-pass membrane protein</topology>
    </subcellularLocation>
</comment>
<evidence type="ECO:0000256" key="7">
    <source>
        <dbReference type="ARBA" id="ARBA00023136"/>
    </source>
</evidence>
<evidence type="ECO:0000313" key="10">
    <source>
        <dbReference type="EMBL" id="GAA3140623.1"/>
    </source>
</evidence>
<dbReference type="Pfam" id="PF13231">
    <property type="entry name" value="PMT_2"/>
    <property type="match status" value="1"/>
</dbReference>
<evidence type="ECO:0000256" key="4">
    <source>
        <dbReference type="ARBA" id="ARBA00022679"/>
    </source>
</evidence>
<dbReference type="RefSeq" id="WP_344528249.1">
    <property type="nucleotide sequence ID" value="NZ_BAAAUG010000162.1"/>
</dbReference>
<feature type="domain" description="Glycosyltransferase RgtA/B/C/D-like" evidence="9">
    <location>
        <begin position="85"/>
        <end position="216"/>
    </location>
</feature>
<evidence type="ECO:0000313" key="11">
    <source>
        <dbReference type="Proteomes" id="UP001501637"/>
    </source>
</evidence>
<evidence type="ECO:0000259" key="9">
    <source>
        <dbReference type="Pfam" id="PF13231"/>
    </source>
</evidence>
<feature type="transmembrane region" description="Helical" evidence="8">
    <location>
        <begin position="106"/>
        <end position="127"/>
    </location>
</feature>
<reference evidence="11" key="1">
    <citation type="journal article" date="2019" name="Int. J. Syst. Evol. Microbiol.">
        <title>The Global Catalogue of Microorganisms (GCM) 10K type strain sequencing project: providing services to taxonomists for standard genome sequencing and annotation.</title>
        <authorList>
            <consortium name="The Broad Institute Genomics Platform"/>
            <consortium name="The Broad Institute Genome Sequencing Center for Infectious Disease"/>
            <person name="Wu L."/>
            <person name="Ma J."/>
        </authorList>
    </citation>
    <scope>NUCLEOTIDE SEQUENCE [LARGE SCALE GENOMIC DNA]</scope>
    <source>
        <strain evidence="11">JCM 9092</strain>
    </source>
</reference>
<evidence type="ECO:0000256" key="5">
    <source>
        <dbReference type="ARBA" id="ARBA00022692"/>
    </source>
</evidence>
<accession>A0ABP6N978</accession>
<protein>
    <recommendedName>
        <fullName evidence="9">Glycosyltransferase RgtA/B/C/D-like domain-containing protein</fullName>
    </recommendedName>
</protein>
<dbReference type="EMBL" id="BAAAUG010000162">
    <property type="protein sequence ID" value="GAA3140623.1"/>
    <property type="molecule type" value="Genomic_DNA"/>
</dbReference>
<feature type="transmembrane region" description="Helical" evidence="8">
    <location>
        <begin position="298"/>
        <end position="321"/>
    </location>
</feature>
<evidence type="ECO:0000256" key="1">
    <source>
        <dbReference type="ARBA" id="ARBA00004651"/>
    </source>
</evidence>
<keyword evidence="4" id="KW-0808">Transferase</keyword>
<name>A0ABP6N978_9ACTN</name>
<evidence type="ECO:0000256" key="8">
    <source>
        <dbReference type="SAM" id="Phobius"/>
    </source>
</evidence>
<dbReference type="Proteomes" id="UP001501637">
    <property type="component" value="Unassembled WGS sequence"/>
</dbReference>
<sequence length="503" mass="53660">MLAEPPASLRSVRTLRLPRPRTEHAPAPPTPYWPRLLPLLAALACITRIPSFRWPLWSPDEGYLAVQARMLADGGELYETVVDRKPPLVPWLYEGAFVLFGDATLLPLKVLAVAAQLLTAVILVCIARRRWGDGAGRTAGVLYLLLSVGLNPEDVQAATFEVFMLPCTAAALWCADRRRWRAAGAAVACAFLAKQTGGAALVPVAWLLWQAGGARRDVLRLGVGLGGPVLVAAAVTNPAGFLFWTVTGSGAYASFTGSELHVLFRGLTNAAILAAACAGIIPPVVRVLRIARTGSTELWLWLASSAGAVLVGFHFFGHYYLQLMPPLALLGAAALQILPRERTLTAVSVSAGACALFLTWGMLAPRPELAHAERIAGEVRARTSPADRVLVWGIHPETYWLADRAPASRYLTAGLLTNYSGGRNGPQVGEKYAVDGVWPVFRGELAAGPPALIVDDSRGKPFAPQRVPSLRRILAAGYEPVATVEGAVLYSRSGDGRSRSAPG</sequence>
<dbReference type="PANTHER" id="PTHR33908">
    <property type="entry name" value="MANNOSYLTRANSFERASE YKCB-RELATED"/>
    <property type="match status" value="1"/>
</dbReference>
<keyword evidence="7 8" id="KW-0472">Membrane</keyword>
<dbReference type="InterPro" id="IPR038731">
    <property type="entry name" value="RgtA/B/C-like"/>
</dbReference>
<keyword evidence="6 8" id="KW-1133">Transmembrane helix</keyword>
<dbReference type="InterPro" id="IPR050297">
    <property type="entry name" value="LipidA_mod_glycosyltrf_83"/>
</dbReference>
<gene>
    <name evidence="10" type="ORF">GCM10010449_70760</name>
</gene>
<proteinExistence type="predicted"/>
<organism evidence="10 11">
    <name type="scientific">Streptomyces rectiviolaceus</name>
    <dbReference type="NCBI Taxonomy" id="332591"/>
    <lineage>
        <taxon>Bacteria</taxon>
        <taxon>Bacillati</taxon>
        <taxon>Actinomycetota</taxon>
        <taxon>Actinomycetes</taxon>
        <taxon>Kitasatosporales</taxon>
        <taxon>Streptomycetaceae</taxon>
        <taxon>Streptomyces</taxon>
    </lineage>
</organism>
<keyword evidence="2" id="KW-1003">Cell membrane</keyword>
<evidence type="ECO:0000256" key="6">
    <source>
        <dbReference type="ARBA" id="ARBA00022989"/>
    </source>
</evidence>
<dbReference type="PANTHER" id="PTHR33908:SF11">
    <property type="entry name" value="MEMBRANE PROTEIN"/>
    <property type="match status" value="1"/>
</dbReference>
<feature type="transmembrane region" description="Helical" evidence="8">
    <location>
        <begin position="229"/>
        <end position="255"/>
    </location>
</feature>
<keyword evidence="3" id="KW-0328">Glycosyltransferase</keyword>
<feature type="transmembrane region" description="Helical" evidence="8">
    <location>
        <begin position="267"/>
        <end position="286"/>
    </location>
</feature>